<dbReference type="InterPro" id="IPR011042">
    <property type="entry name" value="6-blade_b-propeller_TolB-like"/>
</dbReference>
<dbReference type="InterPro" id="IPR011041">
    <property type="entry name" value="Quinoprot_gluc/sorb_DH_b-prop"/>
</dbReference>
<dbReference type="Proteomes" id="UP001303647">
    <property type="component" value="Unassembled WGS sequence"/>
</dbReference>
<organism evidence="3 4">
    <name type="scientific">Corynascus novoguineensis</name>
    <dbReference type="NCBI Taxonomy" id="1126955"/>
    <lineage>
        <taxon>Eukaryota</taxon>
        <taxon>Fungi</taxon>
        <taxon>Dikarya</taxon>
        <taxon>Ascomycota</taxon>
        <taxon>Pezizomycotina</taxon>
        <taxon>Sordariomycetes</taxon>
        <taxon>Sordariomycetidae</taxon>
        <taxon>Sordariales</taxon>
        <taxon>Chaetomiaceae</taxon>
        <taxon>Corynascus</taxon>
    </lineage>
</organism>
<evidence type="ECO:0000256" key="1">
    <source>
        <dbReference type="SAM" id="SignalP"/>
    </source>
</evidence>
<evidence type="ECO:0000313" key="4">
    <source>
        <dbReference type="Proteomes" id="UP001303647"/>
    </source>
</evidence>
<dbReference type="SUPFAM" id="SSF50952">
    <property type="entry name" value="Soluble quinoprotein glucose dehydrogenase"/>
    <property type="match status" value="1"/>
</dbReference>
<evidence type="ECO:0000259" key="2">
    <source>
        <dbReference type="Pfam" id="PF22807"/>
    </source>
</evidence>
<dbReference type="EMBL" id="MU857698">
    <property type="protein sequence ID" value="KAK4245545.1"/>
    <property type="molecule type" value="Genomic_DNA"/>
</dbReference>
<gene>
    <name evidence="3" type="ORF">C7999DRAFT_42957</name>
</gene>
<feature type="signal peptide" evidence="1">
    <location>
        <begin position="1"/>
        <end position="20"/>
    </location>
</feature>
<dbReference type="Pfam" id="PF22807">
    <property type="entry name" value="TrAA12"/>
    <property type="match status" value="1"/>
</dbReference>
<proteinExistence type="predicted"/>
<keyword evidence="1" id="KW-0732">Signal</keyword>
<feature type="chain" id="PRO_5042995919" evidence="1">
    <location>
        <begin position="21"/>
        <end position="444"/>
    </location>
</feature>
<evidence type="ECO:0000313" key="3">
    <source>
        <dbReference type="EMBL" id="KAK4245545.1"/>
    </source>
</evidence>
<accession>A0AAN7CPI9</accession>
<name>A0AAN7CPI9_9PEZI</name>
<dbReference type="AlphaFoldDB" id="A0AAN7CPI9"/>
<keyword evidence="4" id="KW-1185">Reference proteome</keyword>
<protein>
    <submittedName>
        <fullName evidence="3">Soluble quino protein glucose/sorbosone dehydrogenase</fullName>
    </submittedName>
</protein>
<reference evidence="3" key="1">
    <citation type="journal article" date="2023" name="Mol. Phylogenet. Evol.">
        <title>Genome-scale phylogeny and comparative genomics of the fungal order Sordariales.</title>
        <authorList>
            <person name="Hensen N."/>
            <person name="Bonometti L."/>
            <person name="Westerberg I."/>
            <person name="Brannstrom I.O."/>
            <person name="Guillou S."/>
            <person name="Cros-Aarteil S."/>
            <person name="Calhoun S."/>
            <person name="Haridas S."/>
            <person name="Kuo A."/>
            <person name="Mondo S."/>
            <person name="Pangilinan J."/>
            <person name="Riley R."/>
            <person name="LaButti K."/>
            <person name="Andreopoulos B."/>
            <person name="Lipzen A."/>
            <person name="Chen C."/>
            <person name="Yan M."/>
            <person name="Daum C."/>
            <person name="Ng V."/>
            <person name="Clum A."/>
            <person name="Steindorff A."/>
            <person name="Ohm R.A."/>
            <person name="Martin F."/>
            <person name="Silar P."/>
            <person name="Natvig D.O."/>
            <person name="Lalanne C."/>
            <person name="Gautier V."/>
            <person name="Ament-Velasquez S.L."/>
            <person name="Kruys A."/>
            <person name="Hutchinson M.I."/>
            <person name="Powell A.J."/>
            <person name="Barry K."/>
            <person name="Miller A.N."/>
            <person name="Grigoriev I.V."/>
            <person name="Debuchy R."/>
            <person name="Gladieux P."/>
            <person name="Hiltunen Thoren M."/>
            <person name="Johannesson H."/>
        </authorList>
    </citation>
    <scope>NUCLEOTIDE SEQUENCE</scope>
    <source>
        <strain evidence="3">CBS 359.72</strain>
    </source>
</reference>
<dbReference type="InterPro" id="IPR054539">
    <property type="entry name" value="Beta-prop_PDH"/>
</dbReference>
<comment type="caution">
    <text evidence="3">The sequence shown here is derived from an EMBL/GenBank/DDBJ whole genome shotgun (WGS) entry which is preliminary data.</text>
</comment>
<feature type="domain" description="Pyrroloquinoline quinone-dependent pyranose dehydrogenase beta-propeller" evidence="2">
    <location>
        <begin position="42"/>
        <end position="435"/>
    </location>
</feature>
<reference evidence="3" key="2">
    <citation type="submission" date="2023-05" db="EMBL/GenBank/DDBJ databases">
        <authorList>
            <consortium name="Lawrence Berkeley National Laboratory"/>
            <person name="Steindorff A."/>
            <person name="Hensen N."/>
            <person name="Bonometti L."/>
            <person name="Westerberg I."/>
            <person name="Brannstrom I.O."/>
            <person name="Guillou S."/>
            <person name="Cros-Aarteil S."/>
            <person name="Calhoun S."/>
            <person name="Haridas S."/>
            <person name="Kuo A."/>
            <person name="Mondo S."/>
            <person name="Pangilinan J."/>
            <person name="Riley R."/>
            <person name="Labutti K."/>
            <person name="Andreopoulos B."/>
            <person name="Lipzen A."/>
            <person name="Chen C."/>
            <person name="Yanf M."/>
            <person name="Daum C."/>
            <person name="Ng V."/>
            <person name="Clum A."/>
            <person name="Ohm R."/>
            <person name="Martin F."/>
            <person name="Silar P."/>
            <person name="Natvig D."/>
            <person name="Lalanne C."/>
            <person name="Gautier V."/>
            <person name="Ament-Velasquez S.L."/>
            <person name="Kruys A."/>
            <person name="Hutchinson M.I."/>
            <person name="Powell A.J."/>
            <person name="Barry K."/>
            <person name="Miller A.N."/>
            <person name="Grigoriev I.V."/>
            <person name="Debuchy R."/>
            <person name="Gladieux P."/>
            <person name="Thoren M.H."/>
            <person name="Johannesson H."/>
        </authorList>
    </citation>
    <scope>NUCLEOTIDE SEQUENCE</scope>
    <source>
        <strain evidence="3">CBS 359.72</strain>
    </source>
</reference>
<dbReference type="Gene3D" id="2.120.10.30">
    <property type="entry name" value="TolB, C-terminal domain"/>
    <property type="match status" value="1"/>
</dbReference>
<sequence length="444" mass="48010">MRLFKIAAAVAALFTAGANAQIKELPLPQSCSGVSNFRYQYKLASGWSAMKIAGGLKQVRTIVWDTEGNMLVAESSRGISVHTFGDNGCISSSSMLISGAQLNHGLALSPDGTTLYASGETAVYSWTYNPVARTISNQKTLIRGMSTGIHFTRTIAAVPNSDLILVQVGSNSNLDMASEQPSTGRAIIKIFDTTKAPANGFNYNTDGEVFGYGLRNTIGFVPDANGVFWGVENSGDDFRRTENGQQRDIHADNPAEELNNLGNPLDTARRNIWYGYPRCFAVWDTSSFSGLKTGDNFVLSPNANFNDASCNENAVRPRLSFQAHSAPIWNAFSDDMSAMYVSFHGSWNRPQPTGFKVVKIPFQQLEDGSYDPVAPADSRTGYEDIFSATNPSSCTANGLTMSNCFRLTAAAWDPAGRGLFVGSDNSAEGEIYILTPPELLAKKK</sequence>